<dbReference type="GO" id="GO:0005524">
    <property type="term" value="F:ATP binding"/>
    <property type="evidence" value="ECO:0007669"/>
    <property type="project" value="UniProtKB-KW"/>
</dbReference>
<protein>
    <submittedName>
        <fullName evidence="10">ABC transporter</fullName>
    </submittedName>
</protein>
<dbReference type="GO" id="GO:0016887">
    <property type="term" value="F:ATP hydrolysis activity"/>
    <property type="evidence" value="ECO:0007669"/>
    <property type="project" value="InterPro"/>
</dbReference>
<evidence type="ECO:0000256" key="8">
    <source>
        <dbReference type="SAM" id="Phobius"/>
    </source>
</evidence>
<keyword evidence="6 8" id="KW-1133">Transmembrane helix</keyword>
<keyword evidence="7 8" id="KW-0472">Membrane</keyword>
<feature type="domain" description="ABC transporter" evidence="9">
    <location>
        <begin position="3"/>
        <end position="239"/>
    </location>
</feature>
<dbReference type="VEuPathDB" id="MicrosporidiaDB:TUBRATIS_006920"/>
<dbReference type="OrthoDB" id="2110130at2759"/>
<dbReference type="AlphaFoldDB" id="A0A437AP69"/>
<feature type="transmembrane region" description="Helical" evidence="8">
    <location>
        <begin position="475"/>
        <end position="497"/>
    </location>
</feature>
<evidence type="ECO:0000256" key="2">
    <source>
        <dbReference type="ARBA" id="ARBA00022448"/>
    </source>
</evidence>
<dbReference type="InterPro" id="IPR050352">
    <property type="entry name" value="ABCG_transporters"/>
</dbReference>
<keyword evidence="2" id="KW-0813">Transport</keyword>
<keyword evidence="5" id="KW-0067">ATP-binding</keyword>
<dbReference type="GO" id="GO:0042626">
    <property type="term" value="F:ATPase-coupled transmembrane transporter activity"/>
    <property type="evidence" value="ECO:0007669"/>
    <property type="project" value="TreeGrafter"/>
</dbReference>
<comment type="caution">
    <text evidence="10">The sequence shown here is derived from an EMBL/GenBank/DDBJ whole genome shotgun (WGS) entry which is preliminary data.</text>
</comment>
<name>A0A437AP69_9MICR</name>
<organism evidence="10 11">
    <name type="scientific">Tubulinosema ratisbonensis</name>
    <dbReference type="NCBI Taxonomy" id="291195"/>
    <lineage>
        <taxon>Eukaryota</taxon>
        <taxon>Fungi</taxon>
        <taxon>Fungi incertae sedis</taxon>
        <taxon>Microsporidia</taxon>
        <taxon>Tubulinosematoidea</taxon>
        <taxon>Tubulinosematidae</taxon>
        <taxon>Tubulinosema</taxon>
    </lineage>
</organism>
<dbReference type="GO" id="GO:0016020">
    <property type="term" value="C:membrane"/>
    <property type="evidence" value="ECO:0007669"/>
    <property type="project" value="UniProtKB-SubCell"/>
</dbReference>
<dbReference type="PROSITE" id="PS50893">
    <property type="entry name" value="ABC_TRANSPORTER_2"/>
    <property type="match status" value="1"/>
</dbReference>
<accession>A0A437AP69</accession>
<reference evidence="10 11" key="1">
    <citation type="submission" date="2018-10" db="EMBL/GenBank/DDBJ databases">
        <title>Draft genome sequence of the microsporidian Tubulinosema ratisbonensis.</title>
        <authorList>
            <person name="Polonais V."/>
            <person name="Peyretaillade E."/>
            <person name="Niehus S."/>
            <person name="Wawrzyniak I."/>
            <person name="Franchet A."/>
            <person name="Gaspin C."/>
            <person name="Reichstadt M."/>
            <person name="Belser C."/>
            <person name="Labadie K."/>
            <person name="Delbac F."/>
            <person name="Ferrandon D."/>
        </authorList>
    </citation>
    <scope>NUCLEOTIDE SEQUENCE [LARGE SCALE GENOMIC DNA]</scope>
    <source>
        <strain evidence="10 11">Franzen</strain>
    </source>
</reference>
<dbReference type="STRING" id="291195.A0A437AP69"/>
<dbReference type="InterPro" id="IPR003439">
    <property type="entry name" value="ABC_transporter-like_ATP-bd"/>
</dbReference>
<dbReference type="PANTHER" id="PTHR48041:SF91">
    <property type="entry name" value="ABC TRANSPORTER G FAMILY MEMBER 28"/>
    <property type="match status" value="1"/>
</dbReference>
<feature type="transmembrane region" description="Helical" evidence="8">
    <location>
        <begin position="444"/>
        <end position="469"/>
    </location>
</feature>
<evidence type="ECO:0000259" key="9">
    <source>
        <dbReference type="PROSITE" id="PS50893"/>
    </source>
</evidence>
<evidence type="ECO:0000256" key="5">
    <source>
        <dbReference type="ARBA" id="ARBA00022840"/>
    </source>
</evidence>
<proteinExistence type="predicted"/>
<dbReference type="SMART" id="SM00382">
    <property type="entry name" value="AAA"/>
    <property type="match status" value="1"/>
</dbReference>
<gene>
    <name evidence="10" type="ORF">TUBRATIS_006920</name>
</gene>
<evidence type="ECO:0000256" key="3">
    <source>
        <dbReference type="ARBA" id="ARBA00022692"/>
    </source>
</evidence>
<keyword evidence="11" id="KW-1185">Reference proteome</keyword>
<evidence type="ECO:0000256" key="6">
    <source>
        <dbReference type="ARBA" id="ARBA00022989"/>
    </source>
</evidence>
<dbReference type="Pfam" id="PF00005">
    <property type="entry name" value="ABC_tran"/>
    <property type="match status" value="1"/>
</dbReference>
<dbReference type="InterPro" id="IPR003593">
    <property type="entry name" value="AAA+_ATPase"/>
</dbReference>
<dbReference type="PANTHER" id="PTHR48041">
    <property type="entry name" value="ABC TRANSPORTER G FAMILY MEMBER 28"/>
    <property type="match status" value="1"/>
</dbReference>
<keyword evidence="3 8" id="KW-0812">Transmembrane</keyword>
<dbReference type="SUPFAM" id="SSF52540">
    <property type="entry name" value="P-loop containing nucleoside triphosphate hydrolases"/>
    <property type="match status" value="1"/>
</dbReference>
<feature type="transmembrane region" description="Helical" evidence="8">
    <location>
        <begin position="338"/>
        <end position="359"/>
    </location>
</feature>
<keyword evidence="4" id="KW-0547">Nucleotide-binding</keyword>
<evidence type="ECO:0000256" key="4">
    <source>
        <dbReference type="ARBA" id="ARBA00022741"/>
    </source>
</evidence>
<comment type="subcellular location">
    <subcellularLocation>
        <location evidence="1">Membrane</location>
        <topology evidence="1">Multi-pass membrane protein</topology>
    </subcellularLocation>
</comment>
<dbReference type="EMBL" id="RCSS01000143">
    <property type="protein sequence ID" value="RVD92796.1"/>
    <property type="molecule type" value="Genomic_DNA"/>
</dbReference>
<evidence type="ECO:0000256" key="7">
    <source>
        <dbReference type="ARBA" id="ARBA00023136"/>
    </source>
</evidence>
<dbReference type="Proteomes" id="UP000282876">
    <property type="component" value="Unassembled WGS sequence"/>
</dbReference>
<feature type="transmembrane region" description="Helical" evidence="8">
    <location>
        <begin position="299"/>
        <end position="318"/>
    </location>
</feature>
<evidence type="ECO:0000313" key="11">
    <source>
        <dbReference type="Proteomes" id="UP000282876"/>
    </source>
</evidence>
<sequence length="527" mass="61394">MTVRFNELSWKNLTINNDDGPIIKECNGEAPTGKIHLIVGESNSGKTTLLNTLAGYIPQKLEIQGEIFLDKEDRSDKILSSSPFLPHKDALFDQWKVYELFRFYDRSMLDFKKLSAETDLVLSELNLHERQNQKISELTKNECQKLVLACELVSKRQVLFLDDIFDGLSTKEVIEMIKLIKKFTINKGLIVMITSRVAIPEIDEFVDNLSFLSKRKLTNFYEILKLQNESSWNIVSYPSSKLFEFAKNNKQEENSIRDSKEHFYGQSSLYQSYSCRPGVLIKLIYRFLFFGAKACQAQILVANFAIILSYFILVYYLVYKIKPICPDEFFLGTDELNFFTILILILLIICTGINSFITTRTKQLFFRNKAVFHYECKKGLISGLEIFVSAFLSSFIINLFFYLILFGPLIFVQVKFYILSLKTLLPFMMLDCFHLFLETFLFDISAFIFPFLRIVIFDLVLFVVIVIRNTTFDNYYLGFAIFLVKTFPQYLFLSFAISKLLKFYLYFTNSQTAISEDEISTKIFIQH</sequence>
<dbReference type="InterPro" id="IPR027417">
    <property type="entry name" value="P-loop_NTPase"/>
</dbReference>
<evidence type="ECO:0000256" key="1">
    <source>
        <dbReference type="ARBA" id="ARBA00004141"/>
    </source>
</evidence>
<dbReference type="Gene3D" id="3.40.50.300">
    <property type="entry name" value="P-loop containing nucleotide triphosphate hydrolases"/>
    <property type="match status" value="1"/>
</dbReference>
<feature type="transmembrane region" description="Helical" evidence="8">
    <location>
        <begin position="380"/>
        <end position="404"/>
    </location>
</feature>
<evidence type="ECO:0000313" key="10">
    <source>
        <dbReference type="EMBL" id="RVD92796.1"/>
    </source>
</evidence>